<feature type="region of interest" description="Disordered" evidence="2">
    <location>
        <begin position="146"/>
        <end position="167"/>
    </location>
</feature>
<name>A0A6J2XU77_SITOR</name>
<keyword evidence="3" id="KW-1133">Transmembrane helix</keyword>
<feature type="coiled-coil region" evidence="1">
    <location>
        <begin position="262"/>
        <end position="289"/>
    </location>
</feature>
<dbReference type="GO" id="GO:0051087">
    <property type="term" value="F:protein-folding chaperone binding"/>
    <property type="evidence" value="ECO:0007669"/>
    <property type="project" value="InterPro"/>
</dbReference>
<keyword evidence="1" id="KW-0175">Coiled coil</keyword>
<gene>
    <name evidence="5" type="primary">LOC115881103</name>
</gene>
<dbReference type="Gene3D" id="1.20.58.120">
    <property type="entry name" value="BAG domain"/>
    <property type="match status" value="1"/>
</dbReference>
<evidence type="ECO:0000256" key="3">
    <source>
        <dbReference type="SAM" id="Phobius"/>
    </source>
</evidence>
<keyword evidence="4" id="KW-1185">Reference proteome</keyword>
<feature type="coiled-coil region" evidence="1">
    <location>
        <begin position="703"/>
        <end position="730"/>
    </location>
</feature>
<dbReference type="GeneID" id="115881103"/>
<feature type="coiled-coil region" evidence="1">
    <location>
        <begin position="975"/>
        <end position="1081"/>
    </location>
</feature>
<reference evidence="5" key="1">
    <citation type="submission" date="2025-08" db="UniProtKB">
        <authorList>
            <consortium name="RefSeq"/>
        </authorList>
    </citation>
    <scope>IDENTIFICATION</scope>
    <source>
        <tissue evidence="5">Gonads</tissue>
    </source>
</reference>
<sequence>MKSESEHASVVFRIFLSVFLSLVLVILYPLNWLYKHLAKMNMGTVHSTPKDDLQYISKNTKALRQSLRNSPQNITKERKESLIKHLADNSTHVSRLHGIKQDKIDTVLNEISDTLKEVLVIEPSDLDSAAIESDSFVHVPISRRNRQSTGSLKSLSPRRTQNINNSSAPSIREIEAKLIDLKNEIKTAINNMDSKQLRMYEKTLKIMASDMESFHVEDDTPLKQRKDAISKNITRLFGKVNKALNEAGKNNNSQNLTKQEVKAKSIQELNNIELQLAESESLLDKMIKDKTTSNFASVRNNVAKANEKLTKVYIVDDEVKEKYRALYQKASETLKTLDNIMSKREFESKLSKAVETLERIVKNFNLDTNTEETRKSLDTLQESVNNITEINESSRRKKRELLSRIAGHISTIDQLSKKSDDSKTIQQIVEENVVLRKKLKSSDKEYTVIDQFINYWSNIRNNFDLNDYSRLSLLRIDEVLDEMQASIHSMRLGIANKCETYPPTKLFTKSQSVPKLDTYRSSTDSSENRIIKTKVRMLNASTPELVQIGKPVETSRFSKIEEVRRNVYYIKEKLDDTQNRHALRRKLEEYLKSMKDYSTDSNKGLANNANVVYKEIMELLYTLQLMEFKERVDETTKKSREFSGSKYEKGFDDIKGEIEELNNSIKTLNIPDHYQYLVQEKDQLLEELSHSVQALDHRPAFYQQQNELEVKEIKDKLQELNDKVKRFSGTYRGVLYNSIERDLNKLLLTIGDTVEDNSTTDQIKNDIERLLKILEQRSSLAQSFRTSKVDGALNEDQVGLNKIKTDLMHIKNDLDRTPDDNILNFIRLHSRLELVSLELGQIPNKANEHVEKEKEILSNEVSTLKVVVDAKITLGQQPVTQWPDRELSVDNVSYPKNDINKEMEKFEKKFQAIKNEIRIPNSDEDVLKYYKLVQDIKKLKDELETYRLIKNTDLYMRKLRLTDEMQYYTSALEKEAKAADDVINLEKKVDNLESLLRTNKEQDMKAMAKELQAIQNKLANHNFNLTSSNFNTRKTSVQQKTEELTQRLKEIENEEQKNKSLDEAEKKIAEIEKKVEALRPEVARFVGVQSDAKFYELDETTMRLVLVLDKLEVENIELRKRKVKLLAELHKFGEILDNKAQQTEELVEIEDLLKKISEEITQVIPNDKKNIETIKKYLKNIKIKLKTLKVDNELSERLNKCVHEYKSLSKTLASLESSKIDYFPRTSSSSASSIDYVTTIGGYASKPYSYVVKKAKQGAHFAGEKMRDITETLVPPKLPNSNPPTLEKGQNRLSKIETELNRLESSYLNPHEDAKLEEMDDLLNRYTTQLNSMIYPKGSAEFMKKQVLFEKIEAISSSIEKRTGDEYKLTQIENELNILGHHITGDLSIEQIDQVDQELIRLQIDLNKIGNKAFKSKFDACMVRLVYYFQNISDMKKSKSLQ</sequence>
<dbReference type="OrthoDB" id="6715961at2759"/>
<dbReference type="InParanoid" id="A0A6J2XU77"/>
<feature type="coiled-coil region" evidence="1">
    <location>
        <begin position="1108"/>
        <end position="1159"/>
    </location>
</feature>
<feature type="compositionally biased region" description="Polar residues" evidence="2">
    <location>
        <begin position="147"/>
        <end position="167"/>
    </location>
</feature>
<keyword evidence="3" id="KW-0472">Membrane</keyword>
<evidence type="ECO:0000313" key="4">
    <source>
        <dbReference type="Proteomes" id="UP000504635"/>
    </source>
</evidence>
<accession>A0A6J2XU77</accession>
<dbReference type="InterPro" id="IPR036533">
    <property type="entry name" value="BAG_dom_sf"/>
</dbReference>
<dbReference type="KEGG" id="soy:115881103"/>
<feature type="coiled-coil region" evidence="1">
    <location>
        <begin position="171"/>
        <end position="198"/>
    </location>
</feature>
<evidence type="ECO:0000313" key="5">
    <source>
        <dbReference type="RefSeq" id="XP_030754340.1"/>
    </source>
</evidence>
<dbReference type="SUPFAM" id="SSF63491">
    <property type="entry name" value="BAG domain"/>
    <property type="match status" value="1"/>
</dbReference>
<organism evidence="4 5">
    <name type="scientific">Sitophilus oryzae</name>
    <name type="common">Rice weevil</name>
    <name type="synonym">Curculio oryzae</name>
    <dbReference type="NCBI Taxonomy" id="7048"/>
    <lineage>
        <taxon>Eukaryota</taxon>
        <taxon>Metazoa</taxon>
        <taxon>Ecdysozoa</taxon>
        <taxon>Arthropoda</taxon>
        <taxon>Hexapoda</taxon>
        <taxon>Insecta</taxon>
        <taxon>Pterygota</taxon>
        <taxon>Neoptera</taxon>
        <taxon>Endopterygota</taxon>
        <taxon>Coleoptera</taxon>
        <taxon>Polyphaga</taxon>
        <taxon>Cucujiformia</taxon>
        <taxon>Curculionidae</taxon>
        <taxon>Dryophthorinae</taxon>
        <taxon>Sitophilus</taxon>
    </lineage>
</organism>
<feature type="transmembrane region" description="Helical" evidence="3">
    <location>
        <begin position="12"/>
        <end position="34"/>
    </location>
</feature>
<proteinExistence type="predicted"/>
<evidence type="ECO:0000256" key="2">
    <source>
        <dbReference type="SAM" id="MobiDB-lite"/>
    </source>
</evidence>
<evidence type="ECO:0000256" key="1">
    <source>
        <dbReference type="SAM" id="Coils"/>
    </source>
</evidence>
<dbReference type="RefSeq" id="XP_030754340.1">
    <property type="nucleotide sequence ID" value="XM_030898480.1"/>
</dbReference>
<keyword evidence="3" id="KW-0812">Transmembrane</keyword>
<dbReference type="Proteomes" id="UP000504635">
    <property type="component" value="Unplaced"/>
</dbReference>
<protein>
    <submittedName>
        <fullName evidence="5">Myosin-1-like isoform X1</fullName>
    </submittedName>
</protein>